<sequence>MSAMTLSGSTIMASTANRAQRLMLVNHWQVHRTPKGQVCRGVLPSRCMKCGGLGVSAVCSRILHSPAYLTPDMPPRRARTHSVLTVVTRCTSHAGCRSHLYTASWHPLRKTHSLLQAHSLAQAALSRCKPPARCKLQAERYTLPAARALPARVLPVPACCLLPLSHRSLHAAWFLAAIHSATVTAPRPFPAKHWPPSANARCMVHALARVAQHLTVAPPAHHLPPVARLGRHSPSAPFALHRAGHSIKRSSATAVFV</sequence>
<dbReference type="AlphaFoldDB" id="A0AAD6VHT3"/>
<evidence type="ECO:0000313" key="1">
    <source>
        <dbReference type="EMBL" id="KAJ7210074.1"/>
    </source>
</evidence>
<organism evidence="1 2">
    <name type="scientific">Mycena pura</name>
    <dbReference type="NCBI Taxonomy" id="153505"/>
    <lineage>
        <taxon>Eukaryota</taxon>
        <taxon>Fungi</taxon>
        <taxon>Dikarya</taxon>
        <taxon>Basidiomycota</taxon>
        <taxon>Agaricomycotina</taxon>
        <taxon>Agaricomycetes</taxon>
        <taxon>Agaricomycetidae</taxon>
        <taxon>Agaricales</taxon>
        <taxon>Marasmiineae</taxon>
        <taxon>Mycenaceae</taxon>
        <taxon>Mycena</taxon>
    </lineage>
</organism>
<comment type="caution">
    <text evidence="1">The sequence shown here is derived from an EMBL/GenBank/DDBJ whole genome shotgun (WGS) entry which is preliminary data.</text>
</comment>
<reference evidence="1" key="1">
    <citation type="submission" date="2023-03" db="EMBL/GenBank/DDBJ databases">
        <title>Massive genome expansion in bonnet fungi (Mycena s.s.) driven by repeated elements and novel gene families across ecological guilds.</title>
        <authorList>
            <consortium name="Lawrence Berkeley National Laboratory"/>
            <person name="Harder C.B."/>
            <person name="Miyauchi S."/>
            <person name="Viragh M."/>
            <person name="Kuo A."/>
            <person name="Thoen E."/>
            <person name="Andreopoulos B."/>
            <person name="Lu D."/>
            <person name="Skrede I."/>
            <person name="Drula E."/>
            <person name="Henrissat B."/>
            <person name="Morin E."/>
            <person name="Kohler A."/>
            <person name="Barry K."/>
            <person name="LaButti K."/>
            <person name="Morin E."/>
            <person name="Salamov A."/>
            <person name="Lipzen A."/>
            <person name="Mereny Z."/>
            <person name="Hegedus B."/>
            <person name="Baldrian P."/>
            <person name="Stursova M."/>
            <person name="Weitz H."/>
            <person name="Taylor A."/>
            <person name="Grigoriev I.V."/>
            <person name="Nagy L.G."/>
            <person name="Martin F."/>
            <person name="Kauserud H."/>
        </authorList>
    </citation>
    <scope>NUCLEOTIDE SEQUENCE</scope>
    <source>
        <strain evidence="1">9144</strain>
    </source>
</reference>
<gene>
    <name evidence="1" type="ORF">GGX14DRAFT_394872</name>
</gene>
<accession>A0AAD6VHT3</accession>
<evidence type="ECO:0000313" key="2">
    <source>
        <dbReference type="Proteomes" id="UP001219525"/>
    </source>
</evidence>
<protein>
    <submittedName>
        <fullName evidence="1">Uncharacterized protein</fullName>
    </submittedName>
</protein>
<dbReference type="EMBL" id="JARJCW010000029">
    <property type="protein sequence ID" value="KAJ7210074.1"/>
    <property type="molecule type" value="Genomic_DNA"/>
</dbReference>
<keyword evidence="2" id="KW-1185">Reference proteome</keyword>
<name>A0AAD6VHT3_9AGAR</name>
<proteinExistence type="predicted"/>
<dbReference type="Proteomes" id="UP001219525">
    <property type="component" value="Unassembled WGS sequence"/>
</dbReference>